<dbReference type="AlphaFoldDB" id="A0AB34JE61"/>
<protein>
    <recommendedName>
        <fullName evidence="3">Copper-fist domain-containing protein</fullName>
    </recommendedName>
</protein>
<evidence type="ECO:0008006" key="3">
    <source>
        <dbReference type="Google" id="ProtNLM"/>
    </source>
</evidence>
<comment type="caution">
    <text evidence="1">The sequence shown here is derived from an EMBL/GenBank/DDBJ whole genome shotgun (WGS) entry which is preliminary data.</text>
</comment>
<gene>
    <name evidence="1" type="ORF">AB1Y20_023394</name>
</gene>
<reference evidence="1 2" key="1">
    <citation type="journal article" date="2024" name="Science">
        <title>Giant polyketide synthase enzymes in the biosynthesis of giant marine polyether toxins.</title>
        <authorList>
            <person name="Fallon T.R."/>
            <person name="Shende V.V."/>
            <person name="Wierzbicki I.H."/>
            <person name="Pendleton A.L."/>
            <person name="Watervoot N.F."/>
            <person name="Auber R.P."/>
            <person name="Gonzalez D.J."/>
            <person name="Wisecaver J.H."/>
            <person name="Moore B.S."/>
        </authorList>
    </citation>
    <scope>NUCLEOTIDE SEQUENCE [LARGE SCALE GENOMIC DNA]</scope>
    <source>
        <strain evidence="1 2">12B1</strain>
    </source>
</reference>
<organism evidence="1 2">
    <name type="scientific">Prymnesium parvum</name>
    <name type="common">Toxic golden alga</name>
    <dbReference type="NCBI Taxonomy" id="97485"/>
    <lineage>
        <taxon>Eukaryota</taxon>
        <taxon>Haptista</taxon>
        <taxon>Haptophyta</taxon>
        <taxon>Prymnesiophyceae</taxon>
        <taxon>Prymnesiales</taxon>
        <taxon>Prymnesiaceae</taxon>
        <taxon>Prymnesium</taxon>
    </lineage>
</organism>
<name>A0AB34JE61_PRYPA</name>
<proteinExistence type="predicted"/>
<dbReference type="EMBL" id="JBGBPQ010000009">
    <property type="protein sequence ID" value="KAL1519905.1"/>
    <property type="molecule type" value="Genomic_DNA"/>
</dbReference>
<evidence type="ECO:0000313" key="2">
    <source>
        <dbReference type="Proteomes" id="UP001515480"/>
    </source>
</evidence>
<accession>A0AB34JE61</accession>
<keyword evidence="2" id="KW-1185">Reference proteome</keyword>
<evidence type="ECO:0000313" key="1">
    <source>
        <dbReference type="EMBL" id="KAL1519905.1"/>
    </source>
</evidence>
<sequence>MTKEVEEQVVVLAQVGAQVEGSEPVAGGRDSSKLEDSGEMEEVRKCHKAEAESCICHKEAAMESCICHREAAPADCICHKEAAPADCICRKVVEKGARICRKAAEAAEASHKESD</sequence>
<dbReference type="Proteomes" id="UP001515480">
    <property type="component" value="Unassembled WGS sequence"/>
</dbReference>